<gene>
    <name evidence="5" type="ORF">KCG34_03560</name>
</gene>
<dbReference type="GO" id="GO:0019867">
    <property type="term" value="C:outer membrane"/>
    <property type="evidence" value="ECO:0007669"/>
    <property type="project" value="InterPro"/>
</dbReference>
<dbReference type="InterPro" id="IPR037873">
    <property type="entry name" value="BamE-like"/>
</dbReference>
<evidence type="ECO:0000256" key="3">
    <source>
        <dbReference type="SAM" id="SignalP"/>
    </source>
</evidence>
<feature type="chain" id="PRO_5037907225" evidence="3">
    <location>
        <begin position="20"/>
        <end position="162"/>
    </location>
</feature>
<keyword evidence="6" id="KW-1185">Reference proteome</keyword>
<reference evidence="5" key="1">
    <citation type="submission" date="2021-04" db="EMBL/GenBank/DDBJ databases">
        <title>The complete genome sequence of Caulobacter sp. S6.</title>
        <authorList>
            <person name="Tang Y."/>
            <person name="Ouyang W."/>
            <person name="Liu Q."/>
            <person name="Huang B."/>
            <person name="Guo Z."/>
            <person name="Lei P."/>
        </authorList>
    </citation>
    <scope>NUCLEOTIDE SEQUENCE</scope>
    <source>
        <strain evidence="5">S6</strain>
    </source>
</reference>
<name>A0A975G143_9CAUL</name>
<keyword evidence="1 3" id="KW-0732">Signal</keyword>
<dbReference type="PROSITE" id="PS51257">
    <property type="entry name" value="PROKAR_LIPOPROTEIN"/>
    <property type="match status" value="1"/>
</dbReference>
<feature type="signal peptide" evidence="3">
    <location>
        <begin position="1"/>
        <end position="19"/>
    </location>
</feature>
<dbReference type="EMBL" id="CP073078">
    <property type="protein sequence ID" value="QUD88975.1"/>
    <property type="molecule type" value="Genomic_DNA"/>
</dbReference>
<dbReference type="Pfam" id="PF04355">
    <property type="entry name" value="BamE"/>
    <property type="match status" value="1"/>
</dbReference>
<dbReference type="KEGG" id="caul:KCG34_03560"/>
<organism evidence="5 6">
    <name type="scientific">Phenylobacterium montanum</name>
    <dbReference type="NCBI Taxonomy" id="2823693"/>
    <lineage>
        <taxon>Bacteria</taxon>
        <taxon>Pseudomonadati</taxon>
        <taxon>Pseudomonadota</taxon>
        <taxon>Alphaproteobacteria</taxon>
        <taxon>Caulobacterales</taxon>
        <taxon>Caulobacteraceae</taxon>
        <taxon>Phenylobacterium</taxon>
    </lineage>
</organism>
<evidence type="ECO:0000256" key="1">
    <source>
        <dbReference type="ARBA" id="ARBA00022729"/>
    </source>
</evidence>
<dbReference type="AlphaFoldDB" id="A0A975G143"/>
<keyword evidence="2" id="KW-0472">Membrane</keyword>
<evidence type="ECO:0000313" key="5">
    <source>
        <dbReference type="EMBL" id="QUD88975.1"/>
    </source>
</evidence>
<sequence>MIRRLAAPFCVLMASAALVTGCAPTNMFQGFQAIEAKPQDVKVGEDTKSTVMSRLGSPSTVSTFDPNVWFYVSQVTQVQSFYHPKVVRRDVVALTFNKDDEKVVNVATLSLKDGRVIAYNGRETPTRGRELSILEQLLGNLGQGSLLNNNQDLTPGSRPGQR</sequence>
<dbReference type="Proteomes" id="UP000676409">
    <property type="component" value="Chromosome"/>
</dbReference>
<evidence type="ECO:0000259" key="4">
    <source>
        <dbReference type="Pfam" id="PF04355"/>
    </source>
</evidence>
<dbReference type="Gene3D" id="3.30.1450.10">
    <property type="match status" value="1"/>
</dbReference>
<accession>A0A975G143</accession>
<feature type="domain" description="Outer membrane protein assembly factor BamE" evidence="4">
    <location>
        <begin position="39"/>
        <end position="100"/>
    </location>
</feature>
<protein>
    <submittedName>
        <fullName evidence="5">Outer membrane protein assembly factor BamE</fullName>
    </submittedName>
</protein>
<evidence type="ECO:0000313" key="6">
    <source>
        <dbReference type="Proteomes" id="UP000676409"/>
    </source>
</evidence>
<dbReference type="RefSeq" id="WP_211939025.1">
    <property type="nucleotide sequence ID" value="NZ_CP073078.1"/>
</dbReference>
<proteinExistence type="predicted"/>
<evidence type="ECO:0000256" key="2">
    <source>
        <dbReference type="ARBA" id="ARBA00023136"/>
    </source>
</evidence>
<dbReference type="InterPro" id="IPR007450">
    <property type="entry name" value="BamE_dom"/>
</dbReference>